<gene>
    <name evidence="3" type="ORF">F3S47_14030</name>
</gene>
<evidence type="ECO:0000256" key="1">
    <source>
        <dbReference type="ARBA" id="ARBA00009320"/>
    </source>
</evidence>
<reference evidence="3 4" key="1">
    <citation type="submission" date="2019-09" db="EMBL/GenBank/DDBJ databases">
        <authorList>
            <person name="Park J.-S."/>
            <person name="Choi H.-J."/>
        </authorList>
    </citation>
    <scope>NUCLEOTIDE SEQUENCE [LARGE SCALE GENOMIC DNA]</scope>
    <source>
        <strain evidence="3 4">176SS1-4</strain>
    </source>
</reference>
<dbReference type="InterPro" id="IPR050571">
    <property type="entry name" value="Class-IV_PLP-Dep_Aminotrnsfr"/>
</dbReference>
<dbReference type="GO" id="GO:0016740">
    <property type="term" value="F:transferase activity"/>
    <property type="evidence" value="ECO:0007669"/>
    <property type="project" value="UniProtKB-KW"/>
</dbReference>
<comment type="caution">
    <text evidence="3">The sequence shown here is derived from an EMBL/GenBank/DDBJ whole genome shotgun (WGS) entry which is preliminary data.</text>
</comment>
<dbReference type="Gene3D" id="3.40.50.300">
    <property type="entry name" value="P-loop containing nucleotide triphosphate hydrolases"/>
    <property type="match status" value="1"/>
</dbReference>
<keyword evidence="2" id="KW-0100">Branched-chain amino acid biosynthesis</keyword>
<keyword evidence="4" id="KW-1185">Reference proteome</keyword>
<keyword evidence="3" id="KW-0808">Transferase</keyword>
<dbReference type="AlphaFoldDB" id="A0A5J5GFM7"/>
<comment type="similarity">
    <text evidence="1">Belongs to the class-IV pyridoxal-phosphate-dependent aminotransferase family.</text>
</comment>
<accession>A0A5J5GFM7</accession>
<dbReference type="RefSeq" id="WP_150445905.1">
    <property type="nucleotide sequence ID" value="NZ_VYQE01000004.1"/>
</dbReference>
<dbReference type="Pfam" id="PF19798">
    <property type="entry name" value="Sulfotransfer_5"/>
    <property type="match status" value="1"/>
</dbReference>
<dbReference type="GO" id="GO:0009082">
    <property type="term" value="P:branched-chain amino acid biosynthetic process"/>
    <property type="evidence" value="ECO:0007669"/>
    <property type="project" value="UniProtKB-KW"/>
</dbReference>
<sequence>MKIACWSGPRNLSTAMMYAFAARGDCAVWDEPFYAPYLVRTGRADPMRDEIIASHETDPNLVGAMCGGSIPEGKSHYYMKHMALHMLPDFPLDWAESCTHVHLLRHPARVIASYSDKRDEVTADDIGFHQQAEIFDKVGGVVVDSADIRADPGATLRRLCEAIGLDYRPEMLRWPEGGHRSDGVWAAHWYEAIHRSTGFAGAEGDLPELTGRDAALAEEAMPHYEKLLSLKI</sequence>
<dbReference type="Proteomes" id="UP000326554">
    <property type="component" value="Unassembled WGS sequence"/>
</dbReference>
<protein>
    <submittedName>
        <fullName evidence="3">Sulfotransferase</fullName>
    </submittedName>
</protein>
<dbReference type="PANTHER" id="PTHR42743">
    <property type="entry name" value="AMINO-ACID AMINOTRANSFERASE"/>
    <property type="match status" value="1"/>
</dbReference>
<proteinExistence type="inferred from homology"/>
<dbReference type="SUPFAM" id="SSF52540">
    <property type="entry name" value="P-loop containing nucleoside triphosphate hydrolases"/>
    <property type="match status" value="1"/>
</dbReference>
<name>A0A5J5GFM7_9RHOB</name>
<evidence type="ECO:0000313" key="3">
    <source>
        <dbReference type="EMBL" id="KAA9006887.1"/>
    </source>
</evidence>
<dbReference type="PANTHER" id="PTHR42743:SF11">
    <property type="entry name" value="AMINODEOXYCHORISMATE LYASE"/>
    <property type="match status" value="1"/>
</dbReference>
<evidence type="ECO:0000256" key="2">
    <source>
        <dbReference type="ARBA" id="ARBA00023304"/>
    </source>
</evidence>
<evidence type="ECO:0000313" key="4">
    <source>
        <dbReference type="Proteomes" id="UP000326554"/>
    </source>
</evidence>
<organism evidence="3 4">
    <name type="scientific">Histidinibacterium aquaticum</name>
    <dbReference type="NCBI Taxonomy" id="2613962"/>
    <lineage>
        <taxon>Bacteria</taxon>
        <taxon>Pseudomonadati</taxon>
        <taxon>Pseudomonadota</taxon>
        <taxon>Alphaproteobacteria</taxon>
        <taxon>Rhodobacterales</taxon>
        <taxon>Paracoccaceae</taxon>
        <taxon>Histidinibacterium</taxon>
    </lineage>
</organism>
<dbReference type="InterPro" id="IPR027417">
    <property type="entry name" value="P-loop_NTPase"/>
</dbReference>
<dbReference type="EMBL" id="VYQE01000004">
    <property type="protein sequence ID" value="KAA9006887.1"/>
    <property type="molecule type" value="Genomic_DNA"/>
</dbReference>
<keyword evidence="2" id="KW-0028">Amino-acid biosynthesis</keyword>